<feature type="chain" id="PRO_5047450079" evidence="2">
    <location>
        <begin position="18"/>
        <end position="417"/>
    </location>
</feature>
<accession>A0ABT0DF17</accession>
<keyword evidence="4" id="KW-1185">Reference proteome</keyword>
<proteinExistence type="predicted"/>
<dbReference type="PANTHER" id="PTHR40940">
    <property type="entry name" value="PROTEIN BATD-RELATED"/>
    <property type="match status" value="1"/>
</dbReference>
<sequence length="417" mass="44400">MRLAIALLLLLIVPAMAQDATAPDVVVREGLDPASGAVVGQHVTLHVDVLFASTMPRPPRVSVPDVPGLQVIRFETQGTTMRESIGGKPYVGQRFDFALYARRGGAFDIPPATVTLLDSAGGETGHAAGQPLRLDIGVPPGIDASKPVVATRRLTLDQQWQPMPIGPFKPGDAVVRTITRSAEDVPGLAMLDLDLAAPEGVRAYADPPDIRDSVGRGVVTGRRVDRVTYVFEHGGDFRLPAVAQPWWDLGTHALKTAGVAETSVHVDPAAVATTGTSRSWNVRGLAGAALAVAGLIVLAFLGRTLLRHLRARRAEPERVAFAALRHACRAGEVSELYRRFAVWAALLPPAQRRAADEEATPLRAALFGGHAAPWSKIDASELLARLDALRRQRRAGRPISVLPPLNPALPGSSWADG</sequence>
<dbReference type="InterPro" id="IPR025738">
    <property type="entry name" value="BatD"/>
</dbReference>
<name>A0ABT0DF17_9HYPH</name>
<evidence type="ECO:0000313" key="4">
    <source>
        <dbReference type="Proteomes" id="UP001203284"/>
    </source>
</evidence>
<comment type="caution">
    <text evidence="3">The sequence shown here is derived from an EMBL/GenBank/DDBJ whole genome shotgun (WGS) entry which is preliminary data.</text>
</comment>
<keyword evidence="1" id="KW-1133">Transmembrane helix</keyword>
<evidence type="ECO:0000256" key="1">
    <source>
        <dbReference type="SAM" id="Phobius"/>
    </source>
</evidence>
<evidence type="ECO:0000256" key="2">
    <source>
        <dbReference type="SAM" id="SignalP"/>
    </source>
</evidence>
<feature type="signal peptide" evidence="2">
    <location>
        <begin position="1"/>
        <end position="17"/>
    </location>
</feature>
<organism evidence="3 4">
    <name type="scientific">Ancylobacter crimeensis</name>
    <dbReference type="NCBI Taxonomy" id="2579147"/>
    <lineage>
        <taxon>Bacteria</taxon>
        <taxon>Pseudomonadati</taxon>
        <taxon>Pseudomonadota</taxon>
        <taxon>Alphaproteobacteria</taxon>
        <taxon>Hyphomicrobiales</taxon>
        <taxon>Xanthobacteraceae</taxon>
        <taxon>Ancylobacter</taxon>
    </lineage>
</organism>
<dbReference type="PANTHER" id="PTHR40940:SF1">
    <property type="entry name" value="PROTEIN BATD"/>
    <property type="match status" value="1"/>
</dbReference>
<keyword evidence="1" id="KW-0472">Membrane</keyword>
<gene>
    <name evidence="3" type="ORF">MWN34_16720</name>
</gene>
<keyword evidence="1" id="KW-0812">Transmembrane</keyword>
<dbReference type="Proteomes" id="UP001203284">
    <property type="component" value="Unassembled WGS sequence"/>
</dbReference>
<keyword evidence="2" id="KW-0732">Signal</keyword>
<reference evidence="3 4" key="1">
    <citation type="submission" date="2022-04" db="EMBL/GenBank/DDBJ databases">
        <authorList>
            <person name="Grouzdev D.S."/>
            <person name="Pantiukh K.S."/>
            <person name="Krutkina M.S."/>
        </authorList>
    </citation>
    <scope>NUCLEOTIDE SEQUENCE [LARGE SCALE GENOMIC DNA]</scope>
    <source>
        <strain evidence="3 4">6x-1</strain>
    </source>
</reference>
<feature type="transmembrane region" description="Helical" evidence="1">
    <location>
        <begin position="285"/>
        <end position="306"/>
    </location>
</feature>
<dbReference type="RefSeq" id="WP_247030453.1">
    <property type="nucleotide sequence ID" value="NZ_JALKCH010000012.1"/>
</dbReference>
<protein>
    <submittedName>
        <fullName evidence="3">BatD family protein</fullName>
    </submittedName>
</protein>
<evidence type="ECO:0000313" key="3">
    <source>
        <dbReference type="EMBL" id="MCK0198550.1"/>
    </source>
</evidence>
<dbReference type="EMBL" id="JALKCH010000012">
    <property type="protein sequence ID" value="MCK0198550.1"/>
    <property type="molecule type" value="Genomic_DNA"/>
</dbReference>